<evidence type="ECO:0000256" key="6">
    <source>
        <dbReference type="PIRSR" id="PIRSR000138-1"/>
    </source>
</evidence>
<keyword evidence="4" id="KW-0560">Oxidoreductase</keyword>
<evidence type="ECO:0000256" key="4">
    <source>
        <dbReference type="ARBA" id="ARBA00023002"/>
    </source>
</evidence>
<dbReference type="GO" id="GO:0005886">
    <property type="term" value="C:plasma membrane"/>
    <property type="evidence" value="ECO:0007669"/>
    <property type="project" value="TreeGrafter"/>
</dbReference>
<evidence type="ECO:0000256" key="7">
    <source>
        <dbReference type="PIRSR" id="PIRSR000138-2"/>
    </source>
</evidence>
<dbReference type="PANTHER" id="PTHR10578:SF107">
    <property type="entry name" value="2-HYDROXYACID OXIDASE 1"/>
    <property type="match status" value="1"/>
</dbReference>
<keyword evidence="3 7" id="KW-0288">FMN</keyword>
<dbReference type="InterPro" id="IPR000262">
    <property type="entry name" value="FMN-dep_DH"/>
</dbReference>
<feature type="binding site" evidence="7">
    <location>
        <begin position="363"/>
        <end position="364"/>
    </location>
    <ligand>
        <name>FMN</name>
        <dbReference type="ChEBI" id="CHEBI:58210"/>
    </ligand>
</feature>
<proteinExistence type="inferred from homology"/>
<dbReference type="InterPro" id="IPR013785">
    <property type="entry name" value="Aldolase_TIM"/>
</dbReference>
<evidence type="ECO:0000259" key="8">
    <source>
        <dbReference type="PROSITE" id="PS51349"/>
    </source>
</evidence>
<gene>
    <name evidence="9" type="ORF">MIM_c25220</name>
</gene>
<feature type="binding site" evidence="7">
    <location>
        <position position="312"/>
    </location>
    <ligand>
        <name>glyoxylate</name>
        <dbReference type="ChEBI" id="CHEBI:36655"/>
    </ligand>
</feature>
<dbReference type="FunFam" id="3.20.20.70:FF:000029">
    <property type="entry name" value="L-lactate dehydrogenase"/>
    <property type="match status" value="1"/>
</dbReference>
<dbReference type="eggNOG" id="COG1304">
    <property type="taxonomic scope" value="Bacteria"/>
</dbReference>
<dbReference type="InterPro" id="IPR008259">
    <property type="entry name" value="FMN_hydac_DH_AS"/>
</dbReference>
<dbReference type="Proteomes" id="UP000019095">
    <property type="component" value="Chromosome"/>
</dbReference>
<evidence type="ECO:0000256" key="2">
    <source>
        <dbReference type="ARBA" id="ARBA00022630"/>
    </source>
</evidence>
<sequence>MTTTPSTAAHQSDVSMAGQAAYGQRAGLPRRLQRILSLDDFEAAARRHLPRPLFGYIAGAAEDNCSLNGNRHSFSRHRFQTRVMVDVSHRSQQTTLFGQTWGSPFGIAPVGISAISAYRGDLVLAQAAARARIPAIMSGTSLIPMEAVAQAAPDTWFQAYLPGDERRIDGLIDRVQAAGFGTLVITVDIPVWANRENNVRTGFSMPLRPSLRLAWDGIVRPRWLAGTFLRTLALHGMPHFENSFATRGAPMLSNAAIRDTTGRDHLNWQHIARIRQRWPGNLVIKGILSPADAVMAADIGADGIVVSNHGGRQLDGAVSPLSVLPRIVDQAGHRTVVMMDSGIRRGSDVLKAVALGARMVFLGRPFMYAAAVGGPQGIDHAIALLHDEVDRNMAMLGVCNIGDVTTQCLVPEDE</sequence>
<protein>
    <submittedName>
        <fullName evidence="9">FMN-dependent alpha-hydroxy acid dehydrogenase</fullName>
    </submittedName>
</protein>
<dbReference type="PANTHER" id="PTHR10578">
    <property type="entry name" value="S -2-HYDROXY-ACID OXIDASE-RELATED"/>
    <property type="match status" value="1"/>
</dbReference>
<accession>W0PGA0</accession>
<dbReference type="PIRSF" id="PIRSF000138">
    <property type="entry name" value="Al-hdrx_acd_dh"/>
    <property type="match status" value="1"/>
</dbReference>
<feature type="binding site" evidence="7">
    <location>
        <position position="285"/>
    </location>
    <ligand>
        <name>FMN</name>
        <dbReference type="ChEBI" id="CHEBI:58210"/>
    </ligand>
</feature>
<dbReference type="Pfam" id="PF01070">
    <property type="entry name" value="FMN_dh"/>
    <property type="match status" value="1"/>
</dbReference>
<feature type="binding site" evidence="7">
    <location>
        <position position="56"/>
    </location>
    <ligand>
        <name>glyoxylate</name>
        <dbReference type="ChEBI" id="CHEBI:36655"/>
    </ligand>
</feature>
<keyword evidence="10" id="KW-1185">Reference proteome</keyword>
<dbReference type="CDD" id="cd02809">
    <property type="entry name" value="alpha_hydroxyacid_oxid_FMN"/>
    <property type="match status" value="1"/>
</dbReference>
<dbReference type="InterPro" id="IPR037396">
    <property type="entry name" value="FMN_HAD"/>
</dbReference>
<organism evidence="9 10">
    <name type="scientific">Advenella mimigardefordensis (strain DSM 17166 / LMG 22922 / DPN7)</name>
    <dbReference type="NCBI Taxonomy" id="1247726"/>
    <lineage>
        <taxon>Bacteria</taxon>
        <taxon>Pseudomonadati</taxon>
        <taxon>Pseudomonadota</taxon>
        <taxon>Betaproteobacteria</taxon>
        <taxon>Burkholderiales</taxon>
        <taxon>Alcaligenaceae</taxon>
    </lineage>
</organism>
<dbReference type="STRING" id="1247726.MIM_c25220"/>
<feature type="binding site" evidence="7">
    <location>
        <position position="195"/>
    </location>
    <ligand>
        <name>glyoxylate</name>
        <dbReference type="ChEBI" id="CHEBI:36655"/>
    </ligand>
</feature>
<dbReference type="PATRIC" id="fig|1247726.3.peg.2772"/>
<evidence type="ECO:0000256" key="1">
    <source>
        <dbReference type="ARBA" id="ARBA00001917"/>
    </source>
</evidence>
<dbReference type="GO" id="GO:0009060">
    <property type="term" value="P:aerobic respiration"/>
    <property type="evidence" value="ECO:0007669"/>
    <property type="project" value="TreeGrafter"/>
</dbReference>
<dbReference type="PROSITE" id="PS51349">
    <property type="entry name" value="FMN_HYDROXY_ACID_DH_2"/>
    <property type="match status" value="1"/>
</dbReference>
<dbReference type="PROSITE" id="PS00557">
    <property type="entry name" value="FMN_HYDROXY_ACID_DH_1"/>
    <property type="match status" value="1"/>
</dbReference>
<dbReference type="AlphaFoldDB" id="W0PGA0"/>
<evidence type="ECO:0000313" key="9">
    <source>
        <dbReference type="EMBL" id="AHG64592.1"/>
    </source>
</evidence>
<evidence type="ECO:0000313" key="10">
    <source>
        <dbReference type="Proteomes" id="UP000019095"/>
    </source>
</evidence>
<dbReference type="OrthoDB" id="8717062at2"/>
<name>W0PGA0_ADVMD</name>
<feature type="binding site" evidence="7">
    <location>
        <position position="307"/>
    </location>
    <ligand>
        <name>FMN</name>
        <dbReference type="ChEBI" id="CHEBI:58210"/>
    </ligand>
</feature>
<keyword evidence="2 7" id="KW-0285">Flavoprotein</keyword>
<feature type="binding site" evidence="7">
    <location>
        <position position="160"/>
    </location>
    <ligand>
        <name>glyoxylate</name>
        <dbReference type="ChEBI" id="CHEBI:36655"/>
    </ligand>
</feature>
<reference evidence="9 10" key="1">
    <citation type="journal article" date="2014" name="Microbiology">
        <title>Unravelling the complete genome sequence of Advenella mimigardefordensis strain DPN7T and novel insights in the catabolism of the xenobiotic polythioester precursor 3,3'-dithiodipropionate.</title>
        <authorList>
            <person name="Wubbeler J.H."/>
            <person name="Hiessl S."/>
            <person name="Schuldes J."/>
            <person name="Thurmer A."/>
            <person name="Daniel R."/>
            <person name="Steinbuchel A."/>
        </authorList>
    </citation>
    <scope>NUCLEOTIDE SEQUENCE [LARGE SCALE GENOMIC DNA]</scope>
    <source>
        <strain evidence="10">DSM 17166 / LMG 22922 / DPN7</strain>
    </source>
</reference>
<dbReference type="InterPro" id="IPR012133">
    <property type="entry name" value="Alpha-hydoxy_acid_DH_FMN"/>
</dbReference>
<dbReference type="GO" id="GO:0010181">
    <property type="term" value="F:FMN binding"/>
    <property type="evidence" value="ECO:0007669"/>
    <property type="project" value="InterPro"/>
</dbReference>
<feature type="active site" description="Proton acceptor" evidence="6">
    <location>
        <position position="309"/>
    </location>
</feature>
<comment type="similarity">
    <text evidence="5">Belongs to the FMN-dependent alpha-hydroxy acid dehydrogenase family.</text>
</comment>
<feature type="binding site" evidence="7">
    <location>
        <position position="186"/>
    </location>
    <ligand>
        <name>FMN</name>
        <dbReference type="ChEBI" id="CHEBI:58210"/>
    </ligand>
</feature>
<dbReference type="HOGENOM" id="CLU_020639_0_0_4"/>
<feature type="binding site" evidence="7">
    <location>
        <position position="309"/>
    </location>
    <ligand>
        <name>glyoxylate</name>
        <dbReference type="ChEBI" id="CHEBI:36655"/>
    </ligand>
</feature>
<dbReference type="RefSeq" id="WP_025373235.1">
    <property type="nucleotide sequence ID" value="NZ_CP003915.1"/>
</dbReference>
<feature type="binding site" evidence="7">
    <location>
        <position position="138"/>
    </location>
    <ligand>
        <name>FMN</name>
        <dbReference type="ChEBI" id="CHEBI:58210"/>
    </ligand>
</feature>
<feature type="binding site" evidence="7">
    <location>
        <begin position="340"/>
        <end position="344"/>
    </location>
    <ligand>
        <name>FMN</name>
        <dbReference type="ChEBI" id="CHEBI:58210"/>
    </ligand>
</feature>
<evidence type="ECO:0000256" key="5">
    <source>
        <dbReference type="ARBA" id="ARBA00024042"/>
    </source>
</evidence>
<comment type="cofactor">
    <cofactor evidence="1">
        <name>FMN</name>
        <dbReference type="ChEBI" id="CHEBI:58210"/>
    </cofactor>
</comment>
<dbReference type="GO" id="GO:0004459">
    <property type="term" value="F:L-lactate dehydrogenase (NAD+) activity"/>
    <property type="evidence" value="ECO:0007669"/>
    <property type="project" value="TreeGrafter"/>
</dbReference>
<dbReference type="EMBL" id="CP003915">
    <property type="protein sequence ID" value="AHG64592.1"/>
    <property type="molecule type" value="Genomic_DNA"/>
</dbReference>
<dbReference type="SUPFAM" id="SSF51395">
    <property type="entry name" value="FMN-linked oxidoreductases"/>
    <property type="match status" value="1"/>
</dbReference>
<feature type="domain" description="FMN hydroxy acid dehydrogenase" evidence="8">
    <location>
        <begin position="30"/>
        <end position="414"/>
    </location>
</feature>
<dbReference type="KEGG" id="amim:MIM_c25220"/>
<feature type="binding site" evidence="7">
    <location>
        <position position="158"/>
    </location>
    <ligand>
        <name>FMN</name>
        <dbReference type="ChEBI" id="CHEBI:58210"/>
    </ligand>
</feature>
<feature type="binding site" evidence="7">
    <location>
        <begin position="109"/>
        <end position="111"/>
    </location>
    <ligand>
        <name>FMN</name>
        <dbReference type="ChEBI" id="CHEBI:58210"/>
    </ligand>
</feature>
<dbReference type="Gene3D" id="3.20.20.70">
    <property type="entry name" value="Aldolase class I"/>
    <property type="match status" value="1"/>
</dbReference>
<evidence type="ECO:0000256" key="3">
    <source>
        <dbReference type="ARBA" id="ARBA00022643"/>
    </source>
</evidence>